<feature type="transmembrane region" description="Helical" evidence="2">
    <location>
        <begin position="195"/>
        <end position="218"/>
    </location>
</feature>
<feature type="region of interest" description="Disordered" evidence="1">
    <location>
        <begin position="108"/>
        <end position="134"/>
    </location>
</feature>
<evidence type="ECO:0000313" key="3">
    <source>
        <dbReference type="Proteomes" id="UP000887569"/>
    </source>
</evidence>
<dbReference type="Proteomes" id="UP000887569">
    <property type="component" value="Unplaced"/>
</dbReference>
<accession>A0A915CAG0</accession>
<keyword evidence="3" id="KW-1185">Reference proteome</keyword>
<protein>
    <submittedName>
        <fullName evidence="4">Uncharacterized protein</fullName>
    </submittedName>
</protein>
<proteinExistence type="predicted"/>
<reference evidence="4" key="1">
    <citation type="submission" date="2022-11" db="UniProtKB">
        <authorList>
            <consortium name="WormBaseParasite"/>
        </authorList>
    </citation>
    <scope>IDENTIFICATION</scope>
</reference>
<organism evidence="3 4">
    <name type="scientific">Parascaris univalens</name>
    <name type="common">Nematode worm</name>
    <dbReference type="NCBI Taxonomy" id="6257"/>
    <lineage>
        <taxon>Eukaryota</taxon>
        <taxon>Metazoa</taxon>
        <taxon>Ecdysozoa</taxon>
        <taxon>Nematoda</taxon>
        <taxon>Chromadorea</taxon>
        <taxon>Rhabditida</taxon>
        <taxon>Spirurina</taxon>
        <taxon>Ascaridomorpha</taxon>
        <taxon>Ascaridoidea</taxon>
        <taxon>Ascarididae</taxon>
        <taxon>Parascaris</taxon>
    </lineage>
</organism>
<feature type="compositionally biased region" description="Polar residues" evidence="1">
    <location>
        <begin position="115"/>
        <end position="134"/>
    </location>
</feature>
<evidence type="ECO:0000256" key="2">
    <source>
        <dbReference type="SAM" id="Phobius"/>
    </source>
</evidence>
<evidence type="ECO:0000313" key="4">
    <source>
        <dbReference type="WBParaSite" id="PgR110_g003_t01"/>
    </source>
</evidence>
<name>A0A915CAG0_PARUN</name>
<sequence>CSQRARALQRYIESYRSFDCQSVLTLSFQRAIQLHLFYVAMQSVIYLIGITYLCAALSLRFCCSWTCCCSLCTPQMCMQPDQAGHQCRCQNTTTVICVFPFESEVQNPFAPNVEDGTQNSDTRQSTSMQASPTLSTTRPEIVSKPIYRVPLSTTSESATCCSSSTCPYRSTCIPNFFPEHEKVFTLTKLAIPIPILIAVFILLLLIIVTSICLCVVCFNQHRYANEEINRRDRRR</sequence>
<feature type="transmembrane region" description="Helical" evidence="2">
    <location>
        <begin position="36"/>
        <end position="59"/>
    </location>
</feature>
<keyword evidence="2" id="KW-1133">Transmembrane helix</keyword>
<keyword evidence="2" id="KW-0472">Membrane</keyword>
<evidence type="ECO:0000256" key="1">
    <source>
        <dbReference type="SAM" id="MobiDB-lite"/>
    </source>
</evidence>
<dbReference type="WBParaSite" id="PgR110_g003_t01">
    <property type="protein sequence ID" value="PgR110_g003_t01"/>
    <property type="gene ID" value="PgR110_g003"/>
</dbReference>
<dbReference type="AlphaFoldDB" id="A0A915CAG0"/>
<keyword evidence="2" id="KW-0812">Transmembrane</keyword>